<sequence length="412" mass="45809">MSSIGVSDLAQTVLTGYDTHLSSKWREEERLWKSEERKWRKEDLIFRQKEFEALEAERAFMEAQTEWRETDMQQRALDNAYVLWQRFVEKNRRTVEEHAEQLKSLANLSALVAGFSVIGFLEFGFEPEDHPRVVVILFGFFTALTVVLMVNCFVACSLILASILKTGKRYVSEEEEADFIWRCRAFNLNYVPGSRPPMPHRTFEQHWQHRCEGEWRRSFTLFTLGVPSFLAQLTLAAWIKFDTSLPTAALMTAVIIAAIPYWVLVQKRWADHLLSRDSSFKGPTGEPPVMGLPFDFHRAPDPFGLSLEASMATRDSGAEEPALRRTGGAGDSLQGGGPAYGAPAVEPDHGSGTSAQAGGLHCGRRRDWAALDSSRSWTGPGSGHGLGAQTAGHTSEEPDGPPADVEAGHACP</sequence>
<protein>
    <submittedName>
        <fullName evidence="8">Calcium release-activated calcium channel protein 1</fullName>
    </submittedName>
</protein>
<evidence type="ECO:0000256" key="2">
    <source>
        <dbReference type="ARBA" id="ARBA00008062"/>
    </source>
</evidence>
<dbReference type="AlphaFoldDB" id="A0A061RH11"/>
<dbReference type="InterPro" id="IPR038350">
    <property type="entry name" value="Orai_sf"/>
</dbReference>
<evidence type="ECO:0000256" key="6">
    <source>
        <dbReference type="SAM" id="MobiDB-lite"/>
    </source>
</evidence>
<dbReference type="Gene3D" id="1.20.140.140">
    <property type="entry name" value="Calcium release-activated calcium channel protein Orai"/>
    <property type="match status" value="1"/>
</dbReference>
<feature type="compositionally biased region" description="Gly residues" evidence="6">
    <location>
        <begin position="327"/>
        <end position="339"/>
    </location>
</feature>
<dbReference type="PANTHER" id="PTHR31501">
    <property type="entry name" value="CALCIUM RELEASE-ACTIVATED CALCIUM CHANNEL PROTEIN 1"/>
    <property type="match status" value="1"/>
</dbReference>
<dbReference type="InterPro" id="IPR012446">
    <property type="entry name" value="CRAC_channel"/>
</dbReference>
<feature type="transmembrane region" description="Helical" evidence="7">
    <location>
        <begin position="102"/>
        <end position="121"/>
    </location>
</feature>
<gene>
    <name evidence="8" type="primary">ORAI1</name>
    <name evidence="8" type="ORF">TSPGSL018_5145</name>
</gene>
<keyword evidence="4 7" id="KW-1133">Transmembrane helix</keyword>
<evidence type="ECO:0000256" key="5">
    <source>
        <dbReference type="ARBA" id="ARBA00023136"/>
    </source>
</evidence>
<dbReference type="GO" id="GO:0016020">
    <property type="term" value="C:membrane"/>
    <property type="evidence" value="ECO:0007669"/>
    <property type="project" value="UniProtKB-SubCell"/>
</dbReference>
<proteinExistence type="inferred from homology"/>
<evidence type="ECO:0000256" key="1">
    <source>
        <dbReference type="ARBA" id="ARBA00004141"/>
    </source>
</evidence>
<evidence type="ECO:0000256" key="7">
    <source>
        <dbReference type="SAM" id="Phobius"/>
    </source>
</evidence>
<dbReference type="PANTHER" id="PTHR31501:SF7">
    <property type="entry name" value="CALCIUM RELEASE-ACTIVATED CALCIUM CHANNEL PROTEIN 1"/>
    <property type="match status" value="1"/>
</dbReference>
<dbReference type="EMBL" id="GBEZ01016265">
    <property type="protein sequence ID" value="JAC69970.1"/>
    <property type="molecule type" value="Transcribed_RNA"/>
</dbReference>
<feature type="region of interest" description="Disordered" evidence="6">
    <location>
        <begin position="311"/>
        <end position="412"/>
    </location>
</feature>
<organism evidence="8">
    <name type="scientific">Tetraselmis sp. GSL018</name>
    <dbReference type="NCBI Taxonomy" id="582737"/>
    <lineage>
        <taxon>Eukaryota</taxon>
        <taxon>Viridiplantae</taxon>
        <taxon>Chlorophyta</taxon>
        <taxon>core chlorophytes</taxon>
        <taxon>Chlorodendrophyceae</taxon>
        <taxon>Chlorodendrales</taxon>
        <taxon>Chlorodendraceae</taxon>
        <taxon>Tetraselmis</taxon>
    </lineage>
</organism>
<comment type="subcellular location">
    <subcellularLocation>
        <location evidence="1">Membrane</location>
        <topology evidence="1">Multi-pass membrane protein</topology>
    </subcellularLocation>
</comment>
<accession>A0A061RH11</accession>
<reference evidence="8" key="1">
    <citation type="submission" date="2014-05" db="EMBL/GenBank/DDBJ databases">
        <title>The transcriptome of the halophilic microalga Tetraselmis sp. GSL018 isolated from the Great Salt Lake, Utah.</title>
        <authorList>
            <person name="Jinkerson R.E."/>
            <person name="D'Adamo S."/>
            <person name="Posewitz M.C."/>
        </authorList>
    </citation>
    <scope>NUCLEOTIDE SEQUENCE</scope>
    <source>
        <strain evidence="8">GSL018</strain>
    </source>
</reference>
<dbReference type="Pfam" id="PF07856">
    <property type="entry name" value="Orai-1"/>
    <property type="match status" value="1"/>
</dbReference>
<feature type="transmembrane region" description="Helical" evidence="7">
    <location>
        <begin position="133"/>
        <end position="160"/>
    </location>
</feature>
<comment type="similarity">
    <text evidence="2">Belongs to the Orai family.</text>
</comment>
<keyword evidence="5 7" id="KW-0472">Membrane</keyword>
<feature type="transmembrane region" description="Helical" evidence="7">
    <location>
        <begin position="245"/>
        <end position="264"/>
    </location>
</feature>
<name>A0A061RH11_9CHLO</name>
<evidence type="ECO:0000256" key="4">
    <source>
        <dbReference type="ARBA" id="ARBA00022989"/>
    </source>
</evidence>
<feature type="transmembrane region" description="Helical" evidence="7">
    <location>
        <begin position="219"/>
        <end position="239"/>
    </location>
</feature>
<keyword evidence="3 7" id="KW-0812">Transmembrane</keyword>
<evidence type="ECO:0000256" key="3">
    <source>
        <dbReference type="ARBA" id="ARBA00022692"/>
    </source>
</evidence>
<evidence type="ECO:0000313" key="8">
    <source>
        <dbReference type="EMBL" id="JAC69970.1"/>
    </source>
</evidence>